<reference evidence="1" key="1">
    <citation type="journal article" date="2015" name="Nature">
        <title>Complex archaea that bridge the gap between prokaryotes and eukaryotes.</title>
        <authorList>
            <person name="Spang A."/>
            <person name="Saw J.H."/>
            <person name="Jorgensen S.L."/>
            <person name="Zaremba-Niedzwiedzka K."/>
            <person name="Martijn J."/>
            <person name="Lind A.E."/>
            <person name="van Eijk R."/>
            <person name="Schleper C."/>
            <person name="Guy L."/>
            <person name="Ettema T.J."/>
        </authorList>
    </citation>
    <scope>NUCLEOTIDE SEQUENCE</scope>
</reference>
<accession>A0A0F9W0C1</accession>
<name>A0A0F9W0C1_9ZZZZ</name>
<sequence length="80" mass="9101">MRLQVVSEHNEYECPNCDNYPLSTVFENRSGTRYVIAKCSDGHCWVVLGTTSDDTPFTLRVYGTKVLNDLRKIGSLEDIE</sequence>
<comment type="caution">
    <text evidence="1">The sequence shown here is derived from an EMBL/GenBank/DDBJ whole genome shotgun (WGS) entry which is preliminary data.</text>
</comment>
<evidence type="ECO:0000313" key="1">
    <source>
        <dbReference type="EMBL" id="KKN79101.1"/>
    </source>
</evidence>
<dbReference type="AlphaFoldDB" id="A0A0F9W0C1"/>
<gene>
    <name evidence="1" type="ORF">LCGC14_0342890</name>
</gene>
<proteinExistence type="predicted"/>
<organism evidence="1">
    <name type="scientific">marine sediment metagenome</name>
    <dbReference type="NCBI Taxonomy" id="412755"/>
    <lineage>
        <taxon>unclassified sequences</taxon>
        <taxon>metagenomes</taxon>
        <taxon>ecological metagenomes</taxon>
    </lineage>
</organism>
<protein>
    <submittedName>
        <fullName evidence="1">Uncharacterized protein</fullName>
    </submittedName>
</protein>
<dbReference type="EMBL" id="LAZR01000252">
    <property type="protein sequence ID" value="KKN79101.1"/>
    <property type="molecule type" value="Genomic_DNA"/>
</dbReference>